<gene>
    <name evidence="1" type="ORF">CO078_00235</name>
</gene>
<dbReference type="AlphaFoldDB" id="A0A2M8DM19"/>
<comment type="caution">
    <text evidence="1">The sequence shown here is derived from an EMBL/GenBank/DDBJ whole genome shotgun (WGS) entry which is preliminary data.</text>
</comment>
<evidence type="ECO:0000313" key="1">
    <source>
        <dbReference type="EMBL" id="PJB98987.1"/>
    </source>
</evidence>
<name>A0A2M8DM19_9BACT</name>
<protein>
    <submittedName>
        <fullName evidence="1">Uncharacterized protein</fullName>
    </submittedName>
</protein>
<sequence>MGIVLGPVAKKCVAIGTRTEIVQRCVVYNGVKPVVVWIWNHGMNINAILEVVMEIFTGELAKFIKVAALAQRLVQMKSVV</sequence>
<dbReference type="EMBL" id="PFTC01000007">
    <property type="protein sequence ID" value="PJB98987.1"/>
    <property type="molecule type" value="Genomic_DNA"/>
</dbReference>
<dbReference type="Proteomes" id="UP000230097">
    <property type="component" value="Unassembled WGS sequence"/>
</dbReference>
<proteinExistence type="predicted"/>
<evidence type="ECO:0000313" key="2">
    <source>
        <dbReference type="Proteomes" id="UP000230097"/>
    </source>
</evidence>
<reference evidence="2" key="1">
    <citation type="submission" date="2017-09" db="EMBL/GenBank/DDBJ databases">
        <title>Depth-based differentiation of microbial function through sediment-hosted aquifers and enrichment of novel symbionts in the deep terrestrial subsurface.</title>
        <authorList>
            <person name="Probst A.J."/>
            <person name="Ladd B."/>
            <person name="Jarett J.K."/>
            <person name="Geller-Mcgrath D.E."/>
            <person name="Sieber C.M.K."/>
            <person name="Emerson J.B."/>
            <person name="Anantharaman K."/>
            <person name="Thomas B.C."/>
            <person name="Malmstrom R."/>
            <person name="Stieglmeier M."/>
            <person name="Klingl A."/>
            <person name="Woyke T."/>
            <person name="Ryan C.M."/>
            <person name="Banfield J.F."/>
        </authorList>
    </citation>
    <scope>NUCLEOTIDE SEQUENCE [LARGE SCALE GENOMIC DNA]</scope>
</reference>
<accession>A0A2M8DM19</accession>
<organism evidence="1 2">
    <name type="scientific">Candidatus Nealsonbacteria bacterium CG_4_9_14_0_8_um_filter_36_17</name>
    <dbReference type="NCBI Taxonomy" id="1974693"/>
    <lineage>
        <taxon>Bacteria</taxon>
        <taxon>Candidatus Nealsoniibacteriota</taxon>
    </lineage>
</organism>